<gene>
    <name evidence="20" type="primary">LOC105899842</name>
</gene>
<feature type="transmembrane region" description="Helical" evidence="17">
    <location>
        <begin position="278"/>
        <end position="300"/>
    </location>
</feature>
<dbReference type="Pfam" id="PF00078">
    <property type="entry name" value="RVT_1"/>
    <property type="match status" value="1"/>
</dbReference>
<dbReference type="Proteomes" id="UP000515152">
    <property type="component" value="Chromosome 9"/>
</dbReference>
<evidence type="ECO:0000256" key="3">
    <source>
        <dbReference type="ARBA" id="ARBA00012180"/>
    </source>
</evidence>
<dbReference type="GO" id="GO:0004930">
    <property type="term" value="F:G protein-coupled receptor activity"/>
    <property type="evidence" value="ECO:0007669"/>
    <property type="project" value="UniProtKB-KW"/>
</dbReference>
<sequence>MYQVAERLLPLLKAEVEEMLALAVIERLTSEWSNPVVLVPKKDVTMRFCIDFRRVNAQSQFDAYPMPQLEDLIERLGEASHIGLGAPAMFQRIMDSVLAGTDSFPAAYLDDILVYSTTWEEHLHHLVKVLQRIERAGLTVHPHKCAHVQEEVSYLGHVFGQGVIRPQKDKVQAVQDCPWAWTKNYVRPFLSLVGWYRQELGVYKPLYFLLAFVLYILIITVNLTLILIVTIEKSLHEPMYIFLSNLCVNGLYGTVGFYPKFLLDLQLDVHTITYSWCIIQAYVIYTSAMCEITILTVMSYDRYVAICRPLQYHSILTPRGILKLLVLAWAYPLLTSLISVFLTVRIPICGSQIRKLFCDNPSILKLGCSKAVANQMFSMVLITVQILQIVFIFISYAHIVKVCISSSEGRTKFTKTCVPHISVLVIFFMTALSDLIYGWDGSESLPVSLRNALALQFLILPPLLNPIIYGLQLPQIRKKDLLLDKVMTRQPDQEDNPTEHCPDKWNRSEGMNCQSVGLGTPLDSESAAMLR</sequence>
<evidence type="ECO:0000256" key="12">
    <source>
        <dbReference type="ARBA" id="ARBA00023170"/>
    </source>
</evidence>
<dbReference type="RefSeq" id="XP_031428695.1">
    <property type="nucleotide sequence ID" value="XM_031572835.1"/>
</dbReference>
<keyword evidence="8 17" id="KW-1133">Transmembrane helix</keyword>
<organism evidence="19 20">
    <name type="scientific">Clupea harengus</name>
    <name type="common">Atlantic herring</name>
    <dbReference type="NCBI Taxonomy" id="7950"/>
    <lineage>
        <taxon>Eukaryota</taxon>
        <taxon>Metazoa</taxon>
        <taxon>Chordata</taxon>
        <taxon>Craniata</taxon>
        <taxon>Vertebrata</taxon>
        <taxon>Euteleostomi</taxon>
        <taxon>Actinopterygii</taxon>
        <taxon>Neopterygii</taxon>
        <taxon>Teleostei</taxon>
        <taxon>Clupei</taxon>
        <taxon>Clupeiformes</taxon>
        <taxon>Clupeoidei</taxon>
        <taxon>Clupeidae</taxon>
        <taxon>Clupea</taxon>
    </lineage>
</organism>
<dbReference type="GeneID" id="105899842"/>
<dbReference type="InterPro" id="IPR017452">
    <property type="entry name" value="GPCR_Rhodpsn_7TM"/>
</dbReference>
<dbReference type="CDD" id="cd01647">
    <property type="entry name" value="RT_LTR"/>
    <property type="match status" value="1"/>
</dbReference>
<dbReference type="InterPro" id="IPR052921">
    <property type="entry name" value="GPCR1_Superfamily_Member"/>
</dbReference>
<dbReference type="Gene3D" id="3.30.70.270">
    <property type="match status" value="1"/>
</dbReference>
<dbReference type="SUPFAM" id="SSF81321">
    <property type="entry name" value="Family A G protein-coupled receptor-like"/>
    <property type="match status" value="1"/>
</dbReference>
<evidence type="ECO:0000313" key="20">
    <source>
        <dbReference type="RefSeq" id="XP_031428695.1"/>
    </source>
</evidence>
<dbReference type="Gene3D" id="1.20.1070.10">
    <property type="entry name" value="Rhodopsin 7-helix transmembrane proteins"/>
    <property type="match status" value="1"/>
</dbReference>
<dbReference type="InterPro" id="IPR043502">
    <property type="entry name" value="DNA/RNA_pol_sf"/>
</dbReference>
<comment type="similarity">
    <text evidence="2">Belongs to the beta type-B retroviral polymerase family. HERV class-II K(HML-2) pol subfamily.</text>
</comment>
<evidence type="ECO:0000256" key="16">
    <source>
        <dbReference type="SAM" id="MobiDB-lite"/>
    </source>
</evidence>
<dbReference type="FunFam" id="3.30.70.270:FF:000003">
    <property type="entry name" value="Transposon Ty3-G Gag-Pol polyprotein"/>
    <property type="match status" value="1"/>
</dbReference>
<feature type="compositionally biased region" description="Basic and acidic residues" evidence="16">
    <location>
        <begin position="497"/>
        <end position="507"/>
    </location>
</feature>
<keyword evidence="5" id="KW-0716">Sensory transduction</keyword>
<feature type="transmembrane region" description="Helical" evidence="17">
    <location>
        <begin position="321"/>
        <end position="342"/>
    </location>
</feature>
<dbReference type="InterPro" id="IPR000477">
    <property type="entry name" value="RT_dom"/>
</dbReference>
<evidence type="ECO:0000313" key="19">
    <source>
        <dbReference type="Proteomes" id="UP000515152"/>
    </source>
</evidence>
<dbReference type="SUPFAM" id="SSF56672">
    <property type="entry name" value="DNA/RNA polymerases"/>
    <property type="match status" value="1"/>
</dbReference>
<keyword evidence="13" id="KW-0325">Glycoprotein</keyword>
<feature type="region of interest" description="Disordered" evidence="16">
    <location>
        <begin position="488"/>
        <end position="508"/>
    </location>
</feature>
<keyword evidence="11" id="KW-1015">Disulfide bond</keyword>
<protein>
    <recommendedName>
        <fullName evidence="3">ribonuclease H</fullName>
        <ecNumber evidence="3">3.1.26.4</ecNumber>
    </recommendedName>
</protein>
<dbReference type="EC" id="3.1.26.4" evidence="3"/>
<evidence type="ECO:0000256" key="8">
    <source>
        <dbReference type="ARBA" id="ARBA00022989"/>
    </source>
</evidence>
<dbReference type="InterPro" id="IPR000276">
    <property type="entry name" value="GPCR_Rhodpsn"/>
</dbReference>
<comment type="subcellular location">
    <subcellularLocation>
        <location evidence="1">Cell membrane</location>
        <topology evidence="1">Multi-pass membrane protein</topology>
    </subcellularLocation>
</comment>
<dbReference type="OrthoDB" id="6761011at2759"/>
<evidence type="ECO:0000256" key="14">
    <source>
        <dbReference type="ARBA" id="ARBA00023224"/>
    </source>
</evidence>
<dbReference type="Pfam" id="PF13853">
    <property type="entry name" value="7tm_4"/>
    <property type="match status" value="1"/>
</dbReference>
<evidence type="ECO:0000256" key="2">
    <source>
        <dbReference type="ARBA" id="ARBA00010879"/>
    </source>
</evidence>
<feature type="domain" description="G-protein coupled receptors family 1 profile" evidence="18">
    <location>
        <begin position="221"/>
        <end position="469"/>
    </location>
</feature>
<dbReference type="AlphaFoldDB" id="A0A6P8FZC2"/>
<evidence type="ECO:0000256" key="10">
    <source>
        <dbReference type="ARBA" id="ARBA00023136"/>
    </source>
</evidence>
<comment type="similarity">
    <text evidence="15">Belongs to the G-protein coupled receptor 1 family.</text>
</comment>
<evidence type="ECO:0000256" key="1">
    <source>
        <dbReference type="ARBA" id="ARBA00004651"/>
    </source>
</evidence>
<feature type="transmembrane region" description="Helical" evidence="17">
    <location>
        <begin position="206"/>
        <end position="228"/>
    </location>
</feature>
<dbReference type="GO" id="GO:0005549">
    <property type="term" value="F:odorant binding"/>
    <property type="evidence" value="ECO:0007669"/>
    <property type="project" value="TreeGrafter"/>
</dbReference>
<dbReference type="GO" id="GO:0004984">
    <property type="term" value="F:olfactory receptor activity"/>
    <property type="evidence" value="ECO:0007669"/>
    <property type="project" value="InterPro"/>
</dbReference>
<dbReference type="PRINTS" id="PR00245">
    <property type="entry name" value="OLFACTORYR"/>
</dbReference>
<dbReference type="PROSITE" id="PS50262">
    <property type="entry name" value="G_PROTEIN_RECEP_F1_2"/>
    <property type="match status" value="1"/>
</dbReference>
<accession>A0A6P8FZC2</accession>
<feature type="transmembrane region" description="Helical" evidence="17">
    <location>
        <begin position="417"/>
        <end position="439"/>
    </location>
</feature>
<evidence type="ECO:0000256" key="4">
    <source>
        <dbReference type="ARBA" id="ARBA00022475"/>
    </source>
</evidence>
<feature type="transmembrane region" description="Helical" evidence="17">
    <location>
        <begin position="240"/>
        <end position="258"/>
    </location>
</feature>
<feature type="transmembrane region" description="Helical" evidence="17">
    <location>
        <begin position="376"/>
        <end position="396"/>
    </location>
</feature>
<evidence type="ECO:0000259" key="18">
    <source>
        <dbReference type="PROSITE" id="PS50262"/>
    </source>
</evidence>
<dbReference type="PANTHER" id="PTHR26451">
    <property type="entry name" value="G_PROTEIN_RECEP_F1_2 DOMAIN-CONTAINING PROTEIN"/>
    <property type="match status" value="1"/>
</dbReference>
<dbReference type="GO" id="GO:0005886">
    <property type="term" value="C:plasma membrane"/>
    <property type="evidence" value="ECO:0007669"/>
    <property type="project" value="UniProtKB-SubCell"/>
</dbReference>
<dbReference type="PRINTS" id="PR00237">
    <property type="entry name" value="GPCRRHODOPSN"/>
</dbReference>
<dbReference type="PANTHER" id="PTHR26451:SF860">
    <property type="entry name" value="ODORANT RECEPTOR-RELATED"/>
    <property type="match status" value="1"/>
</dbReference>
<evidence type="ECO:0000256" key="11">
    <source>
        <dbReference type="ARBA" id="ARBA00023157"/>
    </source>
</evidence>
<keyword evidence="7" id="KW-0552">Olfaction</keyword>
<evidence type="ECO:0000256" key="9">
    <source>
        <dbReference type="ARBA" id="ARBA00023040"/>
    </source>
</evidence>
<proteinExistence type="inferred from homology"/>
<dbReference type="PROSITE" id="PS00237">
    <property type="entry name" value="G_PROTEIN_RECEP_F1_1"/>
    <property type="match status" value="1"/>
</dbReference>
<name>A0A6P8FZC2_CLUHA</name>
<dbReference type="Gene3D" id="3.10.10.10">
    <property type="entry name" value="HIV Type 1 Reverse Transcriptase, subunit A, domain 1"/>
    <property type="match status" value="1"/>
</dbReference>
<dbReference type="InterPro" id="IPR000725">
    <property type="entry name" value="Olfact_rcpt"/>
</dbReference>
<dbReference type="FunFam" id="1.20.1070.10:FF:000024">
    <property type="entry name" value="Olfactory receptor"/>
    <property type="match status" value="1"/>
</dbReference>
<keyword evidence="14 15" id="KW-0807">Transducer</keyword>
<feature type="transmembrane region" description="Helical" evidence="17">
    <location>
        <begin position="451"/>
        <end position="471"/>
    </location>
</feature>
<dbReference type="GO" id="GO:0004523">
    <property type="term" value="F:RNA-DNA hybrid ribonuclease activity"/>
    <property type="evidence" value="ECO:0007669"/>
    <property type="project" value="UniProtKB-EC"/>
</dbReference>
<evidence type="ECO:0000256" key="13">
    <source>
        <dbReference type="ARBA" id="ARBA00023180"/>
    </source>
</evidence>
<evidence type="ECO:0000256" key="15">
    <source>
        <dbReference type="RuleBase" id="RU000688"/>
    </source>
</evidence>
<evidence type="ECO:0000256" key="7">
    <source>
        <dbReference type="ARBA" id="ARBA00022725"/>
    </source>
</evidence>
<keyword evidence="9 15" id="KW-0297">G-protein coupled receptor</keyword>
<keyword evidence="19" id="KW-1185">Reference proteome</keyword>
<keyword evidence="4" id="KW-1003">Cell membrane</keyword>
<evidence type="ECO:0000256" key="6">
    <source>
        <dbReference type="ARBA" id="ARBA00022692"/>
    </source>
</evidence>
<reference evidence="20" key="1">
    <citation type="submission" date="2025-08" db="UniProtKB">
        <authorList>
            <consortium name="RefSeq"/>
        </authorList>
    </citation>
    <scope>IDENTIFICATION</scope>
</reference>
<dbReference type="InterPro" id="IPR043128">
    <property type="entry name" value="Rev_trsase/Diguanyl_cyclase"/>
</dbReference>
<keyword evidence="12 15" id="KW-0675">Receptor</keyword>
<evidence type="ECO:0000256" key="5">
    <source>
        <dbReference type="ARBA" id="ARBA00022606"/>
    </source>
</evidence>
<dbReference type="KEGG" id="char:105899842"/>
<keyword evidence="10 17" id="KW-0472">Membrane</keyword>
<evidence type="ECO:0000256" key="17">
    <source>
        <dbReference type="SAM" id="Phobius"/>
    </source>
</evidence>
<keyword evidence="6 15" id="KW-0812">Transmembrane</keyword>